<protein>
    <submittedName>
        <fullName evidence="1">Uncharacterized protein</fullName>
    </submittedName>
</protein>
<dbReference type="AlphaFoldDB" id="A0AAN0T7Z7"/>
<keyword evidence="2" id="KW-1185">Reference proteome</keyword>
<proteinExistence type="predicted"/>
<accession>A0AAN0T7Z7</accession>
<evidence type="ECO:0000313" key="1">
    <source>
        <dbReference type="EMBL" id="AJO23634.1"/>
    </source>
</evidence>
<name>A0AAN0T7Z7_HEYCO</name>
<dbReference type="EMBL" id="CP010525">
    <property type="protein sequence ID" value="AJO23634.1"/>
    <property type="molecule type" value="Genomic_DNA"/>
</dbReference>
<gene>
    <name evidence="1" type="ORF">SB48_HM08orf04529</name>
</gene>
<dbReference type="Proteomes" id="UP000032024">
    <property type="component" value="Chromosome"/>
</dbReference>
<reference evidence="2" key="1">
    <citation type="submission" date="2015-01" db="EMBL/GenBank/DDBJ databases">
        <title>Comparative genome analysis of Bacillus coagulans HM-08, Clostridium butyricum HM-68, Bacillus subtilis HM-66 and Bacillus paralicheniformis BL-09.</title>
        <authorList>
            <person name="Zhang H."/>
        </authorList>
    </citation>
    <scope>NUCLEOTIDE SEQUENCE [LARGE SCALE GENOMIC DNA]</scope>
    <source>
        <strain evidence="2">HM-08</strain>
    </source>
</reference>
<sequence>MNKINIDIKKVTYGNKSVLEHLVQFYSYDLSEYTEFDINKKGYLLSIF</sequence>
<organism evidence="1 2">
    <name type="scientific">Heyndrickxia coagulans</name>
    <name type="common">Weizmannia coagulans</name>
    <dbReference type="NCBI Taxonomy" id="1398"/>
    <lineage>
        <taxon>Bacteria</taxon>
        <taxon>Bacillati</taxon>
        <taxon>Bacillota</taxon>
        <taxon>Bacilli</taxon>
        <taxon>Bacillales</taxon>
        <taxon>Bacillaceae</taxon>
        <taxon>Heyndrickxia</taxon>
    </lineage>
</organism>
<evidence type="ECO:0000313" key="2">
    <source>
        <dbReference type="Proteomes" id="UP000032024"/>
    </source>
</evidence>